<organism evidence="2 3">
    <name type="scientific">Enterovirga rhinocerotis</name>
    <dbReference type="NCBI Taxonomy" id="1339210"/>
    <lineage>
        <taxon>Bacteria</taxon>
        <taxon>Pseudomonadati</taxon>
        <taxon>Pseudomonadota</taxon>
        <taxon>Alphaproteobacteria</taxon>
        <taxon>Hyphomicrobiales</taxon>
        <taxon>Methylobacteriaceae</taxon>
        <taxon>Enterovirga</taxon>
    </lineage>
</organism>
<sequence>MGLLDQVLGQVIGGMAGQGGRAGGSAPGPSGSAGGLGDLLGQVLGGGQAAGRAGGAGAGGQAGGGLPPGPLGDLLGNVLRGGTGSPPPGAPQPQAPAPSGGGIGDALGGILSSAGGKYSPLVLALLAILANKNLSSGAGGFGSVLHDMFTGGRPGPRGGEEAPEGYAGDDGYRTPRGGMGAPMGYDEGPGYDAPPPGYGRRGGDGGGGFLDEIGSMLDGPGGQARAFAGGGSLQDLVGGGIDGLRQRFDQNGRADVFDSWVQPGPNHQPDPTDLDQAFGAGTIDELARRTGLSREDLLAQLGQALPQVIDGLTPGGRMPDPDEQRHWI</sequence>
<accession>A0A4R7CB55</accession>
<reference evidence="2 3" key="1">
    <citation type="submission" date="2019-03" db="EMBL/GenBank/DDBJ databases">
        <title>Genomic Encyclopedia of Type Strains, Phase IV (KMG-IV): sequencing the most valuable type-strain genomes for metagenomic binning, comparative biology and taxonomic classification.</title>
        <authorList>
            <person name="Goeker M."/>
        </authorList>
    </citation>
    <scope>NUCLEOTIDE SEQUENCE [LARGE SCALE GENOMIC DNA]</scope>
    <source>
        <strain evidence="2 3">DSM 25903</strain>
    </source>
</reference>
<comment type="caution">
    <text evidence="2">The sequence shown here is derived from an EMBL/GenBank/DDBJ whole genome shotgun (WGS) entry which is preliminary data.</text>
</comment>
<dbReference type="RefSeq" id="WP_245512975.1">
    <property type="nucleotide sequence ID" value="NZ_SNZR01000011.1"/>
</dbReference>
<dbReference type="SUPFAM" id="SSF140804">
    <property type="entry name" value="YidB-like"/>
    <property type="match status" value="1"/>
</dbReference>
<dbReference type="Proteomes" id="UP000295122">
    <property type="component" value="Unassembled WGS sequence"/>
</dbReference>
<feature type="region of interest" description="Disordered" evidence="1">
    <location>
        <begin position="51"/>
        <end position="101"/>
    </location>
</feature>
<dbReference type="Pfam" id="PF20159">
    <property type="entry name" value="YidB"/>
    <property type="match status" value="1"/>
</dbReference>
<dbReference type="InterPro" id="IPR027405">
    <property type="entry name" value="YidB-like"/>
</dbReference>
<evidence type="ECO:0000256" key="1">
    <source>
        <dbReference type="SAM" id="MobiDB-lite"/>
    </source>
</evidence>
<feature type="region of interest" description="Disordered" evidence="1">
    <location>
        <begin position="152"/>
        <end position="206"/>
    </location>
</feature>
<evidence type="ECO:0000313" key="2">
    <source>
        <dbReference type="EMBL" id="TDR94655.1"/>
    </source>
</evidence>
<feature type="compositionally biased region" description="Pro residues" evidence="1">
    <location>
        <begin position="85"/>
        <end position="96"/>
    </location>
</feature>
<dbReference type="InterPro" id="IPR045372">
    <property type="entry name" value="YidB"/>
</dbReference>
<proteinExistence type="predicted"/>
<name>A0A4R7CB55_9HYPH</name>
<protein>
    <submittedName>
        <fullName evidence="2">Uncharacterized protein YidB (DUF937 family)</fullName>
    </submittedName>
</protein>
<gene>
    <name evidence="2" type="ORF">EV668_1943</name>
</gene>
<dbReference type="Gene3D" id="1.10.10.690">
    <property type="entry name" value="YidB-like"/>
    <property type="match status" value="1"/>
</dbReference>
<evidence type="ECO:0000313" key="3">
    <source>
        <dbReference type="Proteomes" id="UP000295122"/>
    </source>
</evidence>
<feature type="compositionally biased region" description="Gly residues" evidence="1">
    <location>
        <begin position="51"/>
        <end position="66"/>
    </location>
</feature>
<keyword evidence="3" id="KW-1185">Reference proteome</keyword>
<dbReference type="AlphaFoldDB" id="A0A4R7CB55"/>
<feature type="region of interest" description="Disordered" evidence="1">
    <location>
        <begin position="18"/>
        <end position="37"/>
    </location>
</feature>
<dbReference type="EMBL" id="SNZR01000011">
    <property type="protein sequence ID" value="TDR94655.1"/>
    <property type="molecule type" value="Genomic_DNA"/>
</dbReference>